<feature type="domain" description="Phospholipid/glycerol acyltransferase" evidence="3">
    <location>
        <begin position="88"/>
        <end position="205"/>
    </location>
</feature>
<dbReference type="InterPro" id="IPR002123">
    <property type="entry name" value="Plipid/glycerol_acylTrfase"/>
</dbReference>
<evidence type="ECO:0000313" key="4">
    <source>
        <dbReference type="EMBL" id="PIE32346.1"/>
    </source>
</evidence>
<dbReference type="Pfam" id="PF01553">
    <property type="entry name" value="Acyltransferase"/>
    <property type="match status" value="1"/>
</dbReference>
<dbReference type="EMBL" id="PDSK01000115">
    <property type="protein sequence ID" value="PIE32346.1"/>
    <property type="molecule type" value="Genomic_DNA"/>
</dbReference>
<evidence type="ECO:0000313" key="5">
    <source>
        <dbReference type="Proteomes" id="UP000230821"/>
    </source>
</evidence>
<dbReference type="AlphaFoldDB" id="A0A2G6K9G4"/>
<dbReference type="PANTHER" id="PTHR10434:SF40">
    <property type="entry name" value="1-ACYL-SN-GLYCEROL-3-PHOSPHATE ACYLTRANSFERASE"/>
    <property type="match status" value="1"/>
</dbReference>
<dbReference type="SMART" id="SM00563">
    <property type="entry name" value="PlsC"/>
    <property type="match status" value="1"/>
</dbReference>
<organism evidence="4 5">
    <name type="scientific">candidate division KSB3 bacterium</name>
    <dbReference type="NCBI Taxonomy" id="2044937"/>
    <lineage>
        <taxon>Bacteria</taxon>
        <taxon>candidate division KSB3</taxon>
    </lineage>
</organism>
<protein>
    <submittedName>
        <fullName evidence="4">1-acyl-sn-glycerol-3-phosphate acyltransferase</fullName>
    </submittedName>
</protein>
<dbReference type="PANTHER" id="PTHR10434">
    <property type="entry name" value="1-ACYL-SN-GLYCEROL-3-PHOSPHATE ACYLTRANSFERASE"/>
    <property type="match status" value="1"/>
</dbReference>
<reference evidence="4 5" key="1">
    <citation type="submission" date="2017-10" db="EMBL/GenBank/DDBJ databases">
        <title>Novel microbial diversity and functional potential in the marine mammal oral microbiome.</title>
        <authorList>
            <person name="Dudek N.K."/>
            <person name="Sun C.L."/>
            <person name="Burstein D."/>
            <person name="Kantor R.S."/>
            <person name="Aliaga Goltsman D.S."/>
            <person name="Bik E.M."/>
            <person name="Thomas B.C."/>
            <person name="Banfield J.F."/>
            <person name="Relman D.A."/>
        </authorList>
    </citation>
    <scope>NUCLEOTIDE SEQUENCE [LARGE SCALE GENOMIC DNA]</scope>
    <source>
        <strain evidence="4">DOLJORAL78_47_16</strain>
    </source>
</reference>
<keyword evidence="1 4" id="KW-0808">Transferase</keyword>
<dbReference type="GO" id="GO:0006654">
    <property type="term" value="P:phosphatidic acid biosynthetic process"/>
    <property type="evidence" value="ECO:0007669"/>
    <property type="project" value="TreeGrafter"/>
</dbReference>
<evidence type="ECO:0000256" key="2">
    <source>
        <dbReference type="ARBA" id="ARBA00023315"/>
    </source>
</evidence>
<sequence>MEQLVYTNGRYLSPLPSISWFGSHFPSLAFYASFIGCVLEGVSQAKRGLYDGEAWALNSLHVLQALERVGVRIDVKGLEHVEQLEGACVFIGNHMSMMETMILPAMIQPITPVTFVIKQSLLEYPAFKHVMRTRKPIAVTRTNPRLDLKIVMEEGTHKLQSGTSIIIFPQTTRMVNFEQEHFNSIGVKLAKKAGVPIIPVALVTDAWQNGKFLKDFGKIDPSKLVSFSFGKPLQVEGRGSEEHAQIVEFIQSHLQHVHALES</sequence>
<name>A0A2G6K9G4_9BACT</name>
<accession>A0A2G6K9G4</accession>
<dbReference type="CDD" id="cd07989">
    <property type="entry name" value="LPLAT_AGPAT-like"/>
    <property type="match status" value="1"/>
</dbReference>
<gene>
    <name evidence="4" type="ORF">CSA56_15865</name>
</gene>
<dbReference type="SUPFAM" id="SSF69593">
    <property type="entry name" value="Glycerol-3-phosphate (1)-acyltransferase"/>
    <property type="match status" value="1"/>
</dbReference>
<comment type="caution">
    <text evidence="4">The sequence shown here is derived from an EMBL/GenBank/DDBJ whole genome shotgun (WGS) entry which is preliminary data.</text>
</comment>
<dbReference type="GO" id="GO:0003841">
    <property type="term" value="F:1-acylglycerol-3-phosphate O-acyltransferase activity"/>
    <property type="evidence" value="ECO:0007669"/>
    <property type="project" value="TreeGrafter"/>
</dbReference>
<evidence type="ECO:0000256" key="1">
    <source>
        <dbReference type="ARBA" id="ARBA00022679"/>
    </source>
</evidence>
<evidence type="ECO:0000259" key="3">
    <source>
        <dbReference type="SMART" id="SM00563"/>
    </source>
</evidence>
<keyword evidence="2 4" id="KW-0012">Acyltransferase</keyword>
<dbReference type="Proteomes" id="UP000230821">
    <property type="component" value="Unassembled WGS sequence"/>
</dbReference>
<proteinExistence type="predicted"/>